<organism evidence="1 2">
    <name type="scientific">Cellulomonas rhizosphaerae</name>
    <dbReference type="NCBI Taxonomy" id="2293719"/>
    <lineage>
        <taxon>Bacteria</taxon>
        <taxon>Bacillati</taxon>
        <taxon>Actinomycetota</taxon>
        <taxon>Actinomycetes</taxon>
        <taxon>Micrococcales</taxon>
        <taxon>Cellulomonadaceae</taxon>
        <taxon>Cellulomonas</taxon>
    </lineage>
</organism>
<dbReference type="OrthoDB" id="4826196at2"/>
<dbReference type="Proteomes" id="UP000283374">
    <property type="component" value="Unassembled WGS sequence"/>
</dbReference>
<evidence type="ECO:0000313" key="1">
    <source>
        <dbReference type="EMBL" id="RHA38601.1"/>
    </source>
</evidence>
<protein>
    <submittedName>
        <fullName evidence="1">Uncharacterized protein</fullName>
    </submittedName>
</protein>
<sequence>MALTTTAIYLIGRMHPEIFELLGNPYGPYKFKGRLAAAELNPQPLPPAAISTGFAAAGELVRGALIAERSGSRYSIDVDDWCGTPPKRPPFTWPPAPWPPIRGGYADDFWGDYNLGFAVGLEASAGIWAGAGFADELTGLHDAALELAAKGGANTRLG</sequence>
<dbReference type="AlphaFoldDB" id="A0A413RJ81"/>
<reference evidence="1 2" key="1">
    <citation type="submission" date="2018-08" db="EMBL/GenBank/DDBJ databases">
        <title>Cellulomonas rhizosphaerae sp. nov., a novel actinomycete isolated from soil.</title>
        <authorList>
            <person name="Tian Y."/>
        </authorList>
    </citation>
    <scope>NUCLEOTIDE SEQUENCE [LARGE SCALE GENOMIC DNA]</scope>
    <source>
        <strain evidence="1 2">NEAU-TCZ24</strain>
    </source>
</reference>
<comment type="caution">
    <text evidence="1">The sequence shown here is derived from an EMBL/GenBank/DDBJ whole genome shotgun (WGS) entry which is preliminary data.</text>
</comment>
<gene>
    <name evidence="1" type="ORF">D1825_13680</name>
</gene>
<accession>A0A413RJ81</accession>
<dbReference type="RefSeq" id="WP_118767964.1">
    <property type="nucleotide sequence ID" value="NZ_QWKP01000212.1"/>
</dbReference>
<evidence type="ECO:0000313" key="2">
    <source>
        <dbReference type="Proteomes" id="UP000283374"/>
    </source>
</evidence>
<dbReference type="EMBL" id="QWKP01000212">
    <property type="protein sequence ID" value="RHA38601.1"/>
    <property type="molecule type" value="Genomic_DNA"/>
</dbReference>
<keyword evidence="2" id="KW-1185">Reference proteome</keyword>
<proteinExistence type="predicted"/>
<name>A0A413RJ81_9CELL</name>